<dbReference type="AlphaFoldDB" id="A0A934SHD8"/>
<dbReference type="SUPFAM" id="SSF46785">
    <property type="entry name" value="Winged helix' DNA-binding domain"/>
    <property type="match status" value="1"/>
</dbReference>
<evidence type="ECO:0000313" key="3">
    <source>
        <dbReference type="Proteomes" id="UP000640485"/>
    </source>
</evidence>
<dbReference type="GO" id="GO:0003700">
    <property type="term" value="F:DNA-binding transcription factor activity"/>
    <property type="evidence" value="ECO:0007669"/>
    <property type="project" value="TreeGrafter"/>
</dbReference>
<dbReference type="InterPro" id="IPR036390">
    <property type="entry name" value="WH_DNA-bd_sf"/>
</dbReference>
<proteinExistence type="predicted"/>
<dbReference type="RefSeq" id="WP_200688660.1">
    <property type="nucleotide sequence ID" value="NZ_JAEPRQ010000008.1"/>
</dbReference>
<name>A0A934SHD8_9RHOB</name>
<accession>A0A934SHD8</accession>
<dbReference type="PROSITE" id="PS51197">
    <property type="entry name" value="HTH_RRF2_2"/>
    <property type="match status" value="1"/>
</dbReference>
<dbReference type="PANTHER" id="PTHR33221:SF4">
    <property type="entry name" value="HTH-TYPE TRANSCRIPTIONAL REPRESSOR NSRR"/>
    <property type="match status" value="1"/>
</dbReference>
<dbReference type="NCBIfam" id="TIGR00738">
    <property type="entry name" value="rrf2_super"/>
    <property type="match status" value="1"/>
</dbReference>
<dbReference type="EMBL" id="JAEPRQ010000008">
    <property type="protein sequence ID" value="MBK4217673.1"/>
    <property type="molecule type" value="Genomic_DNA"/>
</dbReference>
<dbReference type="Gene3D" id="1.10.10.10">
    <property type="entry name" value="Winged helix-like DNA-binding domain superfamily/Winged helix DNA-binding domain"/>
    <property type="match status" value="1"/>
</dbReference>
<evidence type="ECO:0000256" key="1">
    <source>
        <dbReference type="ARBA" id="ARBA00023125"/>
    </source>
</evidence>
<dbReference type="InterPro" id="IPR000944">
    <property type="entry name" value="Tscrpt_reg_Rrf2"/>
</dbReference>
<organism evidence="2 3">
    <name type="scientific">Paracoccus caeni</name>
    <dbReference type="NCBI Taxonomy" id="657651"/>
    <lineage>
        <taxon>Bacteria</taxon>
        <taxon>Pseudomonadati</taxon>
        <taxon>Pseudomonadota</taxon>
        <taxon>Alphaproteobacteria</taxon>
        <taxon>Rhodobacterales</taxon>
        <taxon>Paracoccaceae</taxon>
        <taxon>Paracoccus</taxon>
    </lineage>
</organism>
<sequence length="140" mass="15443">MKLTRYTDFALRTMIHLAARPEELSSIRAIAGAYGISQNHLMKVVNDLGHAGFVEAVRGRNGGIRLGRPADQITLGEIVRHTEGHEKLVDCDGCLISPVCTLPRLLSEATEAFMRSLDRYRLSDLVASPEQFRALLAIAE</sequence>
<dbReference type="Pfam" id="PF02082">
    <property type="entry name" value="Rrf2"/>
    <property type="match status" value="1"/>
</dbReference>
<reference evidence="2" key="1">
    <citation type="submission" date="2021-01" db="EMBL/GenBank/DDBJ databases">
        <title>Paracoccus amoyensis sp. nov., isolated from the surface seawater along the coast of Xiamen Island, China.</title>
        <authorList>
            <person name="Lyu L."/>
        </authorList>
    </citation>
    <scope>NUCLEOTIDE SEQUENCE</scope>
    <source>
        <strain evidence="2">MJ17</strain>
    </source>
</reference>
<dbReference type="PANTHER" id="PTHR33221">
    <property type="entry name" value="WINGED HELIX-TURN-HELIX TRANSCRIPTIONAL REGULATOR, RRF2 FAMILY"/>
    <property type="match status" value="1"/>
</dbReference>
<dbReference type="InterPro" id="IPR036388">
    <property type="entry name" value="WH-like_DNA-bd_sf"/>
</dbReference>
<dbReference type="Proteomes" id="UP000640485">
    <property type="component" value="Unassembled WGS sequence"/>
</dbReference>
<keyword evidence="3" id="KW-1185">Reference proteome</keyword>
<evidence type="ECO:0000313" key="2">
    <source>
        <dbReference type="EMBL" id="MBK4217673.1"/>
    </source>
</evidence>
<gene>
    <name evidence="2" type="ORF">JJJ17_17210</name>
</gene>
<protein>
    <submittedName>
        <fullName evidence="2">Rrf2 family transcriptional regulator</fullName>
    </submittedName>
</protein>
<dbReference type="GO" id="GO:0003677">
    <property type="term" value="F:DNA binding"/>
    <property type="evidence" value="ECO:0007669"/>
    <property type="project" value="UniProtKB-KW"/>
</dbReference>
<keyword evidence="1" id="KW-0238">DNA-binding</keyword>
<dbReference type="GO" id="GO:0005829">
    <property type="term" value="C:cytosol"/>
    <property type="evidence" value="ECO:0007669"/>
    <property type="project" value="TreeGrafter"/>
</dbReference>
<comment type="caution">
    <text evidence="2">The sequence shown here is derived from an EMBL/GenBank/DDBJ whole genome shotgun (WGS) entry which is preliminary data.</text>
</comment>